<dbReference type="GO" id="GO:0016887">
    <property type="term" value="F:ATP hydrolysis activity"/>
    <property type="evidence" value="ECO:0007669"/>
    <property type="project" value="InterPro"/>
</dbReference>
<keyword evidence="3" id="KW-0813">Transport</keyword>
<keyword evidence="4" id="KW-1003">Cell membrane</keyword>
<gene>
    <name evidence="9" type="ORF">ENS29_15520</name>
</gene>
<keyword evidence="7" id="KW-0472">Membrane</keyword>
<dbReference type="EMBL" id="DSUH01000356">
    <property type="protein sequence ID" value="HGU34234.1"/>
    <property type="molecule type" value="Genomic_DNA"/>
</dbReference>
<dbReference type="PROSITE" id="PS00211">
    <property type="entry name" value="ABC_TRANSPORTER_1"/>
    <property type="match status" value="1"/>
</dbReference>
<dbReference type="PROSITE" id="PS50893">
    <property type="entry name" value="ABC_TRANSPORTER_2"/>
    <property type="match status" value="1"/>
</dbReference>
<dbReference type="CDD" id="cd03257">
    <property type="entry name" value="ABC_NikE_OppD_transporters"/>
    <property type="match status" value="1"/>
</dbReference>
<keyword evidence="5" id="KW-0547">Nucleotide-binding</keyword>
<dbReference type="AlphaFoldDB" id="A0A7C4VZS5"/>
<dbReference type="SUPFAM" id="SSF52540">
    <property type="entry name" value="P-loop containing nucleoside triphosphate hydrolases"/>
    <property type="match status" value="1"/>
</dbReference>
<dbReference type="GO" id="GO:0015833">
    <property type="term" value="P:peptide transport"/>
    <property type="evidence" value="ECO:0007669"/>
    <property type="project" value="InterPro"/>
</dbReference>
<dbReference type="InterPro" id="IPR003439">
    <property type="entry name" value="ABC_transporter-like_ATP-bd"/>
</dbReference>
<comment type="caution">
    <text evidence="9">The sequence shown here is derived from an EMBL/GenBank/DDBJ whole genome shotgun (WGS) entry which is preliminary data.</text>
</comment>
<sequence length="325" mass="35510">MTDWLLSIQGLAVSFETEAGVFRVVDGIDLDIAPGSILGLVGESGGGKSVTALSIMRLLPKPWARIEAGAIQFGGRDIVGLSADELRKLRGGRIAMIFQEPMTALNPVHRIDRQIAEVFELHEPSADSGTIRRKSRDMLARVGIADPDRCLMSYPHQISGGMRQRVMIAMALCGKPDLLIADEPTTALDVTVQAQLLALIRDLQREFGMGVLWITHDLGVVAQLCDEAAVMYAGKIVEHAPVVSLFSDPMHPYTQGLLQAVPRLDTPAKQRMHSISGTVPSFQSLPPGCRFQNRCPQRMPVCESVYPANRAVRNHKVACHLYDGE</sequence>
<evidence type="ECO:0000256" key="5">
    <source>
        <dbReference type="ARBA" id="ARBA00022741"/>
    </source>
</evidence>
<evidence type="ECO:0000259" key="8">
    <source>
        <dbReference type="PROSITE" id="PS50893"/>
    </source>
</evidence>
<evidence type="ECO:0000256" key="6">
    <source>
        <dbReference type="ARBA" id="ARBA00022840"/>
    </source>
</evidence>
<dbReference type="Pfam" id="PF08352">
    <property type="entry name" value="oligo_HPY"/>
    <property type="match status" value="1"/>
</dbReference>
<dbReference type="Pfam" id="PF00005">
    <property type="entry name" value="ABC_tran"/>
    <property type="match status" value="1"/>
</dbReference>
<dbReference type="PANTHER" id="PTHR43297">
    <property type="entry name" value="OLIGOPEPTIDE TRANSPORT ATP-BINDING PROTEIN APPD"/>
    <property type="match status" value="1"/>
</dbReference>
<comment type="subcellular location">
    <subcellularLocation>
        <location evidence="1">Cell inner membrane</location>
        <topology evidence="1">Peripheral membrane protein</topology>
    </subcellularLocation>
</comment>
<dbReference type="FunFam" id="3.40.50.300:FF:000016">
    <property type="entry name" value="Oligopeptide ABC transporter ATP-binding component"/>
    <property type="match status" value="1"/>
</dbReference>
<dbReference type="InterPro" id="IPR050388">
    <property type="entry name" value="ABC_Ni/Peptide_Import"/>
</dbReference>
<evidence type="ECO:0000256" key="4">
    <source>
        <dbReference type="ARBA" id="ARBA00022475"/>
    </source>
</evidence>
<evidence type="ECO:0000313" key="9">
    <source>
        <dbReference type="EMBL" id="HGU34234.1"/>
    </source>
</evidence>
<name>A0A7C4VZS5_9BACT</name>
<dbReference type="InterPro" id="IPR013563">
    <property type="entry name" value="Oligopep_ABC_C"/>
</dbReference>
<accession>A0A7C4VZS5</accession>
<feature type="domain" description="ABC transporter" evidence="8">
    <location>
        <begin position="8"/>
        <end position="258"/>
    </location>
</feature>
<evidence type="ECO:0000256" key="2">
    <source>
        <dbReference type="ARBA" id="ARBA00005417"/>
    </source>
</evidence>
<comment type="similarity">
    <text evidence="2">Belongs to the ABC transporter superfamily.</text>
</comment>
<organism evidence="9">
    <name type="scientific">Desulfatirhabdium butyrativorans</name>
    <dbReference type="NCBI Taxonomy" id="340467"/>
    <lineage>
        <taxon>Bacteria</taxon>
        <taxon>Pseudomonadati</taxon>
        <taxon>Thermodesulfobacteriota</taxon>
        <taxon>Desulfobacteria</taxon>
        <taxon>Desulfobacterales</taxon>
        <taxon>Desulfatirhabdiaceae</taxon>
        <taxon>Desulfatirhabdium</taxon>
    </lineage>
</organism>
<proteinExistence type="inferred from homology"/>
<keyword evidence="6 9" id="KW-0067">ATP-binding</keyword>
<dbReference type="Gene3D" id="3.40.50.300">
    <property type="entry name" value="P-loop containing nucleotide triphosphate hydrolases"/>
    <property type="match status" value="1"/>
</dbReference>
<dbReference type="PANTHER" id="PTHR43297:SF2">
    <property type="entry name" value="DIPEPTIDE TRANSPORT ATP-BINDING PROTEIN DPPD"/>
    <property type="match status" value="1"/>
</dbReference>
<dbReference type="InterPro" id="IPR017871">
    <property type="entry name" value="ABC_transporter-like_CS"/>
</dbReference>
<evidence type="ECO:0000256" key="7">
    <source>
        <dbReference type="ARBA" id="ARBA00023136"/>
    </source>
</evidence>
<protein>
    <submittedName>
        <fullName evidence="9">ABC transporter ATP-binding protein</fullName>
    </submittedName>
</protein>
<dbReference type="SMART" id="SM00382">
    <property type="entry name" value="AAA"/>
    <property type="match status" value="1"/>
</dbReference>
<reference evidence="9" key="1">
    <citation type="journal article" date="2020" name="mSystems">
        <title>Genome- and Community-Level Interaction Insights into Carbon Utilization and Element Cycling Functions of Hydrothermarchaeota in Hydrothermal Sediment.</title>
        <authorList>
            <person name="Zhou Z."/>
            <person name="Liu Y."/>
            <person name="Xu W."/>
            <person name="Pan J."/>
            <person name="Luo Z.H."/>
            <person name="Li M."/>
        </authorList>
    </citation>
    <scope>NUCLEOTIDE SEQUENCE [LARGE SCALE GENOMIC DNA]</scope>
    <source>
        <strain evidence="9">SpSt-477</strain>
    </source>
</reference>
<dbReference type="InterPro" id="IPR027417">
    <property type="entry name" value="P-loop_NTPase"/>
</dbReference>
<evidence type="ECO:0000256" key="1">
    <source>
        <dbReference type="ARBA" id="ARBA00004417"/>
    </source>
</evidence>
<evidence type="ECO:0000256" key="3">
    <source>
        <dbReference type="ARBA" id="ARBA00022448"/>
    </source>
</evidence>
<dbReference type="InterPro" id="IPR003593">
    <property type="entry name" value="AAA+_ATPase"/>
</dbReference>
<dbReference type="GO" id="GO:0005524">
    <property type="term" value="F:ATP binding"/>
    <property type="evidence" value="ECO:0007669"/>
    <property type="project" value="UniProtKB-KW"/>
</dbReference>
<dbReference type="GO" id="GO:0005886">
    <property type="term" value="C:plasma membrane"/>
    <property type="evidence" value="ECO:0007669"/>
    <property type="project" value="UniProtKB-SubCell"/>
</dbReference>
<dbReference type="NCBIfam" id="TIGR01727">
    <property type="entry name" value="oligo_HPY"/>
    <property type="match status" value="1"/>
</dbReference>